<comment type="caution">
    <text evidence="2">The sequence shown here is derived from an EMBL/GenBank/DDBJ whole genome shotgun (WGS) entry which is preliminary data.</text>
</comment>
<dbReference type="PROSITE" id="PS50887">
    <property type="entry name" value="GGDEF"/>
    <property type="match status" value="1"/>
</dbReference>
<dbReference type="RefSeq" id="WP_179634297.1">
    <property type="nucleotide sequence ID" value="NZ_JACCFH010000001.1"/>
</dbReference>
<organism evidence="2 3">
    <name type="scientific">Sphaerotilus montanus</name>
    <dbReference type="NCBI Taxonomy" id="522889"/>
    <lineage>
        <taxon>Bacteria</taxon>
        <taxon>Pseudomonadati</taxon>
        <taxon>Pseudomonadota</taxon>
        <taxon>Betaproteobacteria</taxon>
        <taxon>Burkholderiales</taxon>
        <taxon>Sphaerotilaceae</taxon>
        <taxon>Sphaerotilus</taxon>
    </lineage>
</organism>
<name>A0A7Y9R222_9BURK</name>
<evidence type="ECO:0000259" key="1">
    <source>
        <dbReference type="PROSITE" id="PS50887"/>
    </source>
</evidence>
<dbReference type="Proteomes" id="UP000518288">
    <property type="component" value="Unassembled WGS sequence"/>
</dbReference>
<sequence>MDRRPTPLLHPMLARQLRRLHIDPLAGPPGAEQWSALLALAGTTYEEYEQLVYLVTRAERMSTDELQRSQSALAEAERIAGLGSWTWRPGDETLLISSTLASLMQLPANTRELPLVLWLASMDSADRGVLHDSLRRATRQEVSLCGELRLQYRIVSCPDADRPGALRVSGTLLDITERMRAEEQVRALAFQDPLTGLCNRARFFDLLGSARSRVHDSGEQLALLFLDLDGFKEINDRHGHDAGDQLLRQVAERLRCTVSPHDPLCRFGGDEFLVLIRSEDGEPALEALAQQILTAISEPFDVDGRRLSVGVSIGIAIYPRDAMSTLDLVRAADTAMYQAKQQGKGRFEFHRPLATN</sequence>
<reference evidence="2 3" key="1">
    <citation type="submission" date="2020-07" db="EMBL/GenBank/DDBJ databases">
        <title>Genomic Encyclopedia of Archaeal and Bacterial Type Strains, Phase II (KMG-II): from individual species to whole genera.</title>
        <authorList>
            <person name="Goeker M."/>
        </authorList>
    </citation>
    <scope>NUCLEOTIDE SEQUENCE [LARGE SCALE GENOMIC DNA]</scope>
    <source>
        <strain evidence="2 3">DSM 21226</strain>
    </source>
</reference>
<protein>
    <submittedName>
        <fullName evidence="2">Diguanylate cyclase (GGDEF)-like protein</fullName>
    </submittedName>
</protein>
<dbReference type="Gene3D" id="3.30.450.20">
    <property type="entry name" value="PAS domain"/>
    <property type="match status" value="1"/>
</dbReference>
<dbReference type="Pfam" id="PF00990">
    <property type="entry name" value="GGDEF"/>
    <property type="match status" value="1"/>
</dbReference>
<dbReference type="Gene3D" id="3.30.70.270">
    <property type="match status" value="1"/>
</dbReference>
<dbReference type="InterPro" id="IPR000160">
    <property type="entry name" value="GGDEF_dom"/>
</dbReference>
<feature type="domain" description="GGDEF" evidence="1">
    <location>
        <begin position="219"/>
        <end position="352"/>
    </location>
</feature>
<accession>A0A7Y9R222</accession>
<proteinExistence type="predicted"/>
<evidence type="ECO:0000313" key="2">
    <source>
        <dbReference type="EMBL" id="NYG33542.1"/>
    </source>
</evidence>
<dbReference type="CDD" id="cd01949">
    <property type="entry name" value="GGDEF"/>
    <property type="match status" value="1"/>
</dbReference>
<dbReference type="PANTHER" id="PTHR46663:SF2">
    <property type="entry name" value="GGDEF DOMAIN-CONTAINING PROTEIN"/>
    <property type="match status" value="1"/>
</dbReference>
<dbReference type="SUPFAM" id="SSF55073">
    <property type="entry name" value="Nucleotide cyclase"/>
    <property type="match status" value="1"/>
</dbReference>
<dbReference type="AlphaFoldDB" id="A0A7Y9R222"/>
<keyword evidence="3" id="KW-1185">Reference proteome</keyword>
<dbReference type="InterPro" id="IPR043128">
    <property type="entry name" value="Rev_trsase/Diguanyl_cyclase"/>
</dbReference>
<dbReference type="SMART" id="SM00267">
    <property type="entry name" value="GGDEF"/>
    <property type="match status" value="1"/>
</dbReference>
<gene>
    <name evidence="2" type="ORF">BDD16_002528</name>
</gene>
<evidence type="ECO:0000313" key="3">
    <source>
        <dbReference type="Proteomes" id="UP000518288"/>
    </source>
</evidence>
<dbReference type="FunFam" id="3.30.70.270:FF:000001">
    <property type="entry name" value="Diguanylate cyclase domain protein"/>
    <property type="match status" value="1"/>
</dbReference>
<dbReference type="InterPro" id="IPR052163">
    <property type="entry name" value="DGC-Regulatory_Protein"/>
</dbReference>
<dbReference type="InterPro" id="IPR029787">
    <property type="entry name" value="Nucleotide_cyclase"/>
</dbReference>
<dbReference type="NCBIfam" id="TIGR00254">
    <property type="entry name" value="GGDEF"/>
    <property type="match status" value="1"/>
</dbReference>
<dbReference type="PANTHER" id="PTHR46663">
    <property type="entry name" value="DIGUANYLATE CYCLASE DGCT-RELATED"/>
    <property type="match status" value="1"/>
</dbReference>
<dbReference type="GO" id="GO:0003824">
    <property type="term" value="F:catalytic activity"/>
    <property type="evidence" value="ECO:0007669"/>
    <property type="project" value="UniProtKB-ARBA"/>
</dbReference>
<dbReference type="EMBL" id="JACCFH010000001">
    <property type="protein sequence ID" value="NYG33542.1"/>
    <property type="molecule type" value="Genomic_DNA"/>
</dbReference>